<dbReference type="STRING" id="326475.AWB66_01683"/>
<dbReference type="EMBL" id="FCNZ02000005">
    <property type="protein sequence ID" value="SAL28572.1"/>
    <property type="molecule type" value="Genomic_DNA"/>
</dbReference>
<reference evidence="1" key="1">
    <citation type="submission" date="2016-01" db="EMBL/GenBank/DDBJ databases">
        <authorList>
            <person name="Peeters Charlotte."/>
        </authorList>
    </citation>
    <scope>NUCLEOTIDE SEQUENCE</scope>
    <source>
        <strain evidence="1">LMG 22936</strain>
    </source>
</reference>
<evidence type="ECO:0000313" key="2">
    <source>
        <dbReference type="Proteomes" id="UP000054717"/>
    </source>
</evidence>
<accession>A0A158G963</accession>
<keyword evidence="2" id="KW-1185">Reference proteome</keyword>
<dbReference type="RefSeq" id="WP_125469685.1">
    <property type="nucleotide sequence ID" value="NZ_FCNZ02000005.1"/>
</dbReference>
<gene>
    <name evidence="1" type="ORF">AWB66_01683</name>
</gene>
<protein>
    <submittedName>
        <fullName evidence="1">Uncharacterized protein</fullName>
    </submittedName>
</protein>
<evidence type="ECO:0000313" key="1">
    <source>
        <dbReference type="EMBL" id="SAL28572.1"/>
    </source>
</evidence>
<name>A0A158G963_9BURK</name>
<sequence>MPVAALTSQRQGSVRAYVGVVAKPIIAISVTYCVLSNISFQSSSDGSLAMHRAAEMGLVSEEYAEQHATDRVLFKHVGPELYEYRVKRAVVSYAGIPWLVARRTNIDLVGRCEEFGQEGCSLRAE</sequence>
<organism evidence="1 2">
    <name type="scientific">Caballeronia telluris</name>
    <dbReference type="NCBI Taxonomy" id="326475"/>
    <lineage>
        <taxon>Bacteria</taxon>
        <taxon>Pseudomonadati</taxon>
        <taxon>Pseudomonadota</taxon>
        <taxon>Betaproteobacteria</taxon>
        <taxon>Burkholderiales</taxon>
        <taxon>Burkholderiaceae</taxon>
        <taxon>Caballeronia</taxon>
    </lineage>
</organism>
<proteinExistence type="predicted"/>
<dbReference type="AlphaFoldDB" id="A0A158G963"/>
<dbReference type="Proteomes" id="UP000054717">
    <property type="component" value="Unassembled WGS sequence"/>
</dbReference>
<comment type="caution">
    <text evidence="1">The sequence shown here is derived from an EMBL/GenBank/DDBJ whole genome shotgun (WGS) entry which is preliminary data.</text>
</comment>